<dbReference type="PANTHER" id="PTHR39337:SF1">
    <property type="entry name" value="BLR5642 PROTEIN"/>
    <property type="match status" value="1"/>
</dbReference>
<dbReference type="InterPro" id="IPR007438">
    <property type="entry name" value="DUF488"/>
</dbReference>
<organism evidence="1 2">
    <name type="scientific">Leisingera aquaemixtae</name>
    <dbReference type="NCBI Taxonomy" id="1396826"/>
    <lineage>
        <taxon>Bacteria</taxon>
        <taxon>Pseudomonadati</taxon>
        <taxon>Pseudomonadota</taxon>
        <taxon>Alphaproteobacteria</taxon>
        <taxon>Rhodobacterales</taxon>
        <taxon>Roseobacteraceae</taxon>
        <taxon>Leisingera</taxon>
    </lineage>
</organism>
<dbReference type="Pfam" id="PF04343">
    <property type="entry name" value="DUF488"/>
    <property type="match status" value="1"/>
</dbReference>
<dbReference type="PANTHER" id="PTHR39337">
    <property type="entry name" value="BLR5642 PROTEIN"/>
    <property type="match status" value="1"/>
</dbReference>
<gene>
    <name evidence="1" type="ORF">K3718_05235</name>
</gene>
<accession>A0ABY5WLW3</accession>
<reference evidence="1" key="1">
    <citation type="submission" date="2021-08" db="EMBL/GenBank/DDBJ databases">
        <authorList>
            <person name="Nwanade C."/>
            <person name="Wang M."/>
            <person name="Masoudi A."/>
            <person name="Yu Z."/>
            <person name="Liu J."/>
        </authorList>
    </citation>
    <scope>NUCLEOTIDE SEQUENCE</scope>
    <source>
        <strain evidence="1">S166</strain>
    </source>
</reference>
<dbReference type="RefSeq" id="WP_259965218.1">
    <property type="nucleotide sequence ID" value="NZ_CP081051.1"/>
</dbReference>
<dbReference type="EMBL" id="CP081051">
    <property type="protein sequence ID" value="UWQ42495.1"/>
    <property type="molecule type" value="Genomic_DNA"/>
</dbReference>
<name>A0ABY5WLW3_9RHOB</name>
<protein>
    <submittedName>
        <fullName evidence="1">DUF488 domain-containing protein</fullName>
    </submittedName>
</protein>
<evidence type="ECO:0000313" key="2">
    <source>
        <dbReference type="Proteomes" id="UP001058514"/>
    </source>
</evidence>
<dbReference type="PIRSF" id="PIRSF024492">
    <property type="entry name" value="UCP024492"/>
    <property type="match status" value="1"/>
</dbReference>
<keyword evidence="2" id="KW-1185">Reference proteome</keyword>
<dbReference type="InterPro" id="IPR014519">
    <property type="entry name" value="UCP024492"/>
</dbReference>
<evidence type="ECO:0000313" key="1">
    <source>
        <dbReference type="EMBL" id="UWQ42495.1"/>
    </source>
</evidence>
<sequence length="171" mass="19165">MHELYTIGYEGSSVDDLIATLRALNIEVLADVRELPLSRKKGLSKRKFAELLASSGIRYVHFRALGDPKAGRDAAKAGDFDKFEQVFLAHLNTEAAQLSLQELLEIAKVEKTCMMCFERCAIHCHRSYIADVAATEEFEIYNLVADRPAEYRKNGITIARYNPRQGLAAAE</sequence>
<proteinExistence type="predicted"/>
<dbReference type="Proteomes" id="UP001058514">
    <property type="component" value="Chromosome"/>
</dbReference>